<dbReference type="Gene3D" id="3.40.50.300">
    <property type="entry name" value="P-loop containing nucleotide triphosphate hydrolases"/>
    <property type="match status" value="1"/>
</dbReference>
<dbReference type="GO" id="GO:0003924">
    <property type="term" value="F:GTPase activity"/>
    <property type="evidence" value="ECO:0007669"/>
    <property type="project" value="TreeGrafter"/>
</dbReference>
<proteinExistence type="predicted"/>
<evidence type="ECO:0000259" key="3">
    <source>
        <dbReference type="Pfam" id="PF01926"/>
    </source>
</evidence>
<evidence type="ECO:0000256" key="1">
    <source>
        <dbReference type="ARBA" id="ARBA00022741"/>
    </source>
</evidence>
<keyword evidence="1" id="KW-0547">Nucleotide-binding</keyword>
<gene>
    <name evidence="4" type="ORF">PXEA_LOCUS30603</name>
</gene>
<dbReference type="Proteomes" id="UP000784294">
    <property type="component" value="Unassembled WGS sequence"/>
</dbReference>
<dbReference type="EMBL" id="CAAALY010254192">
    <property type="protein sequence ID" value="VEL37163.1"/>
    <property type="molecule type" value="Genomic_DNA"/>
</dbReference>
<evidence type="ECO:0000313" key="4">
    <source>
        <dbReference type="EMBL" id="VEL37163.1"/>
    </source>
</evidence>
<accession>A0A448XI08</accession>
<evidence type="ECO:0000256" key="2">
    <source>
        <dbReference type="ARBA" id="ARBA00023134"/>
    </source>
</evidence>
<sequence length="444" mass="49639">MRNSVRHVLPESVNWFPGHMNKGIKEISKKQASIDFLIEIHDSRIPFTGRSDFIRKLGMNRPYILLMNKSDLAEEVDTDLLKNKIFDSCAENYSTQPLEIFFTELISPERQKITLRKIIKCISNYASNKRRDLPSSTMEFTSDESLDDDHNPSFEDTIPPITTLVVGLPNCGKSTLINTLKTFTMGGRGSSVRVGRNPGMTRNLGQPILICPGSSSRLYPGFKSSQALDSNDSEAKIMALDSPGILEPNVRTLTEQLSLGVCGAINNDSINKEILVDYLLFCMNRRRNFAYVAALGLPGPTDDVRYFLASVCLTHHLLLPNSNTSMCRPKRQGWQPREAESSFLCSSGFTGLTNMADQLRQAAAAESAESTLASALTKINPICLPKADMHSAAVFVLRSFQLGRLGRFTFWPEDEQAASSFFHPLVSRRKEKELRRLRQHSQLA</sequence>
<dbReference type="GO" id="GO:0005525">
    <property type="term" value="F:GTP binding"/>
    <property type="evidence" value="ECO:0007669"/>
    <property type="project" value="UniProtKB-KW"/>
</dbReference>
<organism evidence="4 5">
    <name type="scientific">Protopolystoma xenopodis</name>
    <dbReference type="NCBI Taxonomy" id="117903"/>
    <lineage>
        <taxon>Eukaryota</taxon>
        <taxon>Metazoa</taxon>
        <taxon>Spiralia</taxon>
        <taxon>Lophotrochozoa</taxon>
        <taxon>Platyhelminthes</taxon>
        <taxon>Monogenea</taxon>
        <taxon>Polyopisthocotylea</taxon>
        <taxon>Polystomatidea</taxon>
        <taxon>Polystomatidae</taxon>
        <taxon>Protopolystoma</taxon>
    </lineage>
</organism>
<dbReference type="InterPro" id="IPR027417">
    <property type="entry name" value="P-loop_NTPase"/>
</dbReference>
<dbReference type="OrthoDB" id="269151at2759"/>
<evidence type="ECO:0000313" key="5">
    <source>
        <dbReference type="Proteomes" id="UP000784294"/>
    </source>
</evidence>
<dbReference type="PANTHER" id="PTHR45782">
    <property type="entry name" value="MITOCHONDRIAL RIBOSOME-ASSOCIATED GTPASE 1"/>
    <property type="match status" value="1"/>
</dbReference>
<name>A0A448XI08_9PLAT</name>
<dbReference type="AlphaFoldDB" id="A0A448XI08"/>
<feature type="domain" description="G" evidence="3">
    <location>
        <begin position="164"/>
        <end position="247"/>
    </location>
</feature>
<dbReference type="PANTHER" id="PTHR45782:SF4">
    <property type="entry name" value="MITOCHONDRIAL RIBOSOME-ASSOCIATED GTPASE 1"/>
    <property type="match status" value="1"/>
</dbReference>
<keyword evidence="2" id="KW-0342">GTP-binding</keyword>
<reference evidence="4" key="1">
    <citation type="submission" date="2018-11" db="EMBL/GenBank/DDBJ databases">
        <authorList>
            <consortium name="Pathogen Informatics"/>
        </authorList>
    </citation>
    <scope>NUCLEOTIDE SEQUENCE</scope>
</reference>
<dbReference type="InterPro" id="IPR023179">
    <property type="entry name" value="GTP-bd_ortho_bundle_sf"/>
</dbReference>
<dbReference type="GO" id="GO:0005739">
    <property type="term" value="C:mitochondrion"/>
    <property type="evidence" value="ECO:0007669"/>
    <property type="project" value="TreeGrafter"/>
</dbReference>
<dbReference type="Pfam" id="PF01926">
    <property type="entry name" value="MMR_HSR1"/>
    <property type="match status" value="1"/>
</dbReference>
<keyword evidence="5" id="KW-1185">Reference proteome</keyword>
<dbReference type="InterPro" id="IPR006073">
    <property type="entry name" value="GTP-bd"/>
</dbReference>
<dbReference type="SUPFAM" id="SSF52540">
    <property type="entry name" value="P-loop containing nucleoside triphosphate hydrolases"/>
    <property type="match status" value="2"/>
</dbReference>
<dbReference type="GO" id="GO:0032543">
    <property type="term" value="P:mitochondrial translation"/>
    <property type="evidence" value="ECO:0007669"/>
    <property type="project" value="TreeGrafter"/>
</dbReference>
<comment type="caution">
    <text evidence="4">The sequence shown here is derived from an EMBL/GenBank/DDBJ whole genome shotgun (WGS) entry which is preliminary data.</text>
</comment>
<protein>
    <recommendedName>
        <fullName evidence="3">G domain-containing protein</fullName>
    </recommendedName>
</protein>
<dbReference type="Gene3D" id="1.10.1580.10">
    <property type="match status" value="1"/>
</dbReference>